<reference evidence="1" key="1">
    <citation type="submission" date="2022-07" db="EMBL/GenBank/DDBJ databases">
        <title>Genome Sequence of Lecanicillium saksenae.</title>
        <authorList>
            <person name="Buettner E."/>
        </authorList>
    </citation>
    <scope>NUCLEOTIDE SEQUENCE</scope>
    <source>
        <strain evidence="1">VT-O1</strain>
    </source>
</reference>
<keyword evidence="2" id="KW-1185">Reference proteome</keyword>
<sequence>MPSLVSSSAFAATSSATITKNGVTKLGGPPALDLSKVQSDKKIEDKEILAILEQPLARNTGKKKSKSKKKKTAKKASDDDEDSDSE</sequence>
<evidence type="ECO:0000313" key="1">
    <source>
        <dbReference type="EMBL" id="KAJ3493692.1"/>
    </source>
</evidence>
<protein>
    <submittedName>
        <fullName evidence="1">Uncharacterized protein</fullName>
    </submittedName>
</protein>
<name>A0ACC1QWQ8_9HYPO</name>
<dbReference type="EMBL" id="JANAKD010000460">
    <property type="protein sequence ID" value="KAJ3493692.1"/>
    <property type="molecule type" value="Genomic_DNA"/>
</dbReference>
<dbReference type="Proteomes" id="UP001148737">
    <property type="component" value="Unassembled WGS sequence"/>
</dbReference>
<gene>
    <name evidence="1" type="ORF">NLG97_g4568</name>
</gene>
<accession>A0ACC1QWQ8</accession>
<proteinExistence type="predicted"/>
<evidence type="ECO:0000313" key="2">
    <source>
        <dbReference type="Proteomes" id="UP001148737"/>
    </source>
</evidence>
<organism evidence="1 2">
    <name type="scientific">Lecanicillium saksenae</name>
    <dbReference type="NCBI Taxonomy" id="468837"/>
    <lineage>
        <taxon>Eukaryota</taxon>
        <taxon>Fungi</taxon>
        <taxon>Dikarya</taxon>
        <taxon>Ascomycota</taxon>
        <taxon>Pezizomycotina</taxon>
        <taxon>Sordariomycetes</taxon>
        <taxon>Hypocreomycetidae</taxon>
        <taxon>Hypocreales</taxon>
        <taxon>Cordycipitaceae</taxon>
        <taxon>Lecanicillium</taxon>
    </lineage>
</organism>
<comment type="caution">
    <text evidence="1">The sequence shown here is derived from an EMBL/GenBank/DDBJ whole genome shotgun (WGS) entry which is preliminary data.</text>
</comment>